<organism evidence="1 2">
    <name type="scientific">Leisingera daeponensis</name>
    <dbReference type="NCBI Taxonomy" id="405746"/>
    <lineage>
        <taxon>Bacteria</taxon>
        <taxon>Pseudomonadati</taxon>
        <taxon>Pseudomonadota</taxon>
        <taxon>Alphaproteobacteria</taxon>
        <taxon>Rhodobacterales</taxon>
        <taxon>Roseobacteraceae</taxon>
        <taxon>Leisingera</taxon>
    </lineage>
</organism>
<gene>
    <name evidence="1" type="ORF">KUV26_00510</name>
</gene>
<name>A0ABS7N9N4_9RHOB</name>
<dbReference type="Pfam" id="PF13704">
    <property type="entry name" value="Glyco_tranf_2_4"/>
    <property type="match status" value="1"/>
</dbReference>
<dbReference type="Proteomes" id="UP000766629">
    <property type="component" value="Unassembled WGS sequence"/>
</dbReference>
<evidence type="ECO:0000313" key="2">
    <source>
        <dbReference type="Proteomes" id="UP000766629"/>
    </source>
</evidence>
<reference evidence="1 2" key="1">
    <citation type="submission" date="2021-06" db="EMBL/GenBank/DDBJ databases">
        <title>50 bacteria genomes isolated from Dapeng, Shenzhen, China.</title>
        <authorList>
            <person name="Zheng W."/>
            <person name="Yu S."/>
            <person name="Huang Y."/>
        </authorList>
    </citation>
    <scope>NUCLEOTIDE SEQUENCE [LARGE SCALE GENOMIC DNA]</scope>
    <source>
        <strain evidence="1 2">DP1N14-2</strain>
    </source>
</reference>
<evidence type="ECO:0000313" key="1">
    <source>
        <dbReference type="EMBL" id="MBY6137913.1"/>
    </source>
</evidence>
<dbReference type="SUPFAM" id="SSF53448">
    <property type="entry name" value="Nucleotide-diphospho-sugar transferases"/>
    <property type="match status" value="1"/>
</dbReference>
<sequence>MRVLAILCVRNEGAFLLEWLAHYRAAGFTDFLVFSNDCQDGTDAMLDRLQGMGQLAHVRNGGPYGTEGIQFTALKMADKHPQMKSADWVLVADIDEFPCIKTGDGTVAALLAALPQADAVTLTWRLFGNGGAVAFEDRPVTEQFTRCAPEVIHWPWRAVMFKTLYRNDGTYGKCGVHRPRSIRDKARLETFRWFDCEGRELGGDFKTKRLFSDYGRPNTQLAQLNHYPLGAMESYVLKADRGRVNRQAGLGMDYWVERNYAACEDHAIDRYAARRGTLQAGLMADAELARLHRASVDWRKARFRELMLAEENRALFARLMMTPPARPLTAAEGAEMRRYAMLGLAAEGGRPPATPPGP</sequence>
<protein>
    <submittedName>
        <fullName evidence="1">Glycosyltransferase family 2 protein</fullName>
    </submittedName>
</protein>
<dbReference type="EMBL" id="JAHVJA010000001">
    <property type="protein sequence ID" value="MBY6137913.1"/>
    <property type="molecule type" value="Genomic_DNA"/>
</dbReference>
<comment type="caution">
    <text evidence="1">The sequence shown here is derived from an EMBL/GenBank/DDBJ whole genome shotgun (WGS) entry which is preliminary data.</text>
</comment>
<dbReference type="InterPro" id="IPR029044">
    <property type="entry name" value="Nucleotide-diphossugar_trans"/>
</dbReference>
<dbReference type="RefSeq" id="WP_222506981.1">
    <property type="nucleotide sequence ID" value="NZ_JAHVJA010000001.1"/>
</dbReference>
<keyword evidence="2" id="KW-1185">Reference proteome</keyword>
<accession>A0ABS7N9N4</accession>
<proteinExistence type="predicted"/>